<dbReference type="InterPro" id="IPR003661">
    <property type="entry name" value="HisK_dim/P_dom"/>
</dbReference>
<dbReference type="Gene3D" id="1.10.287.130">
    <property type="match status" value="1"/>
</dbReference>
<dbReference type="Pfam" id="PF00989">
    <property type="entry name" value="PAS"/>
    <property type="match status" value="1"/>
</dbReference>
<feature type="domain" description="PAC" evidence="21">
    <location>
        <begin position="210"/>
        <end position="260"/>
    </location>
</feature>
<dbReference type="GO" id="GO:0000155">
    <property type="term" value="F:phosphorelay sensor kinase activity"/>
    <property type="evidence" value="ECO:0007669"/>
    <property type="project" value="InterPro"/>
</dbReference>
<dbReference type="InterPro" id="IPR035965">
    <property type="entry name" value="PAS-like_dom_sf"/>
</dbReference>
<evidence type="ECO:0000259" key="18">
    <source>
        <dbReference type="PROSITE" id="PS50109"/>
    </source>
</evidence>
<dbReference type="AlphaFoldDB" id="A0A432MDT2"/>
<evidence type="ECO:0000256" key="14">
    <source>
        <dbReference type="ARBA" id="ARBA00023136"/>
    </source>
</evidence>
<keyword evidence="8 17" id="KW-0812">Transmembrane</keyword>
<dbReference type="CDD" id="cd17580">
    <property type="entry name" value="REC_2_DhkD-like"/>
    <property type="match status" value="1"/>
</dbReference>
<evidence type="ECO:0000256" key="6">
    <source>
        <dbReference type="ARBA" id="ARBA00022553"/>
    </source>
</evidence>
<keyword evidence="9" id="KW-0547">Nucleotide-binding</keyword>
<evidence type="ECO:0000256" key="9">
    <source>
        <dbReference type="ARBA" id="ARBA00022741"/>
    </source>
</evidence>
<dbReference type="InterPro" id="IPR003018">
    <property type="entry name" value="GAF"/>
</dbReference>
<feature type="domain" description="PAS" evidence="20">
    <location>
        <begin position="132"/>
        <end position="205"/>
    </location>
</feature>
<evidence type="ECO:0000313" key="23">
    <source>
        <dbReference type="Proteomes" id="UP000280296"/>
    </source>
</evidence>
<dbReference type="PROSITE" id="PS50110">
    <property type="entry name" value="RESPONSE_REGULATORY"/>
    <property type="match status" value="1"/>
</dbReference>
<evidence type="ECO:0000256" key="15">
    <source>
        <dbReference type="PROSITE-ProRule" id="PRU00169"/>
    </source>
</evidence>
<dbReference type="SMART" id="SM00086">
    <property type="entry name" value="PAC"/>
    <property type="match status" value="2"/>
</dbReference>
<feature type="domain" description="Histidine kinase" evidence="18">
    <location>
        <begin position="574"/>
        <end position="798"/>
    </location>
</feature>
<evidence type="ECO:0000256" key="7">
    <source>
        <dbReference type="ARBA" id="ARBA00022679"/>
    </source>
</evidence>
<dbReference type="PANTHER" id="PTHR43047:SF72">
    <property type="entry name" value="OSMOSENSING HISTIDINE PROTEIN KINASE SLN1"/>
    <property type="match status" value="1"/>
</dbReference>
<evidence type="ECO:0000259" key="20">
    <source>
        <dbReference type="PROSITE" id="PS50112"/>
    </source>
</evidence>
<evidence type="ECO:0000256" key="12">
    <source>
        <dbReference type="ARBA" id="ARBA00022989"/>
    </source>
</evidence>
<evidence type="ECO:0000256" key="17">
    <source>
        <dbReference type="SAM" id="Phobius"/>
    </source>
</evidence>
<comment type="subcellular location">
    <subcellularLocation>
        <location evidence="3">Cell membrane</location>
    </subcellularLocation>
    <subcellularLocation>
        <location evidence="2">Membrane</location>
        <topology evidence="2">Multi-pass membrane protein</topology>
    </subcellularLocation>
</comment>
<dbReference type="InterPro" id="IPR004358">
    <property type="entry name" value="Sig_transdc_His_kin-like_C"/>
</dbReference>
<dbReference type="SMART" id="SM00091">
    <property type="entry name" value="PAS"/>
    <property type="match status" value="2"/>
</dbReference>
<dbReference type="Proteomes" id="UP000280296">
    <property type="component" value="Unassembled WGS sequence"/>
</dbReference>
<dbReference type="GO" id="GO:0005886">
    <property type="term" value="C:plasma membrane"/>
    <property type="evidence" value="ECO:0007669"/>
    <property type="project" value="UniProtKB-SubCell"/>
</dbReference>
<dbReference type="Gene3D" id="3.30.565.10">
    <property type="entry name" value="Histidine kinase-like ATPase, C-terminal domain"/>
    <property type="match status" value="1"/>
</dbReference>
<dbReference type="SUPFAM" id="SSF55874">
    <property type="entry name" value="ATPase domain of HSP90 chaperone/DNA topoisomerase II/histidine kinase"/>
    <property type="match status" value="1"/>
</dbReference>
<dbReference type="SUPFAM" id="SSF55781">
    <property type="entry name" value="GAF domain-like"/>
    <property type="match status" value="1"/>
</dbReference>
<keyword evidence="12 17" id="KW-1133">Transmembrane helix</keyword>
<dbReference type="Pfam" id="PF02518">
    <property type="entry name" value="HATPase_c"/>
    <property type="match status" value="1"/>
</dbReference>
<evidence type="ECO:0000313" key="22">
    <source>
        <dbReference type="EMBL" id="RUL83099.1"/>
    </source>
</evidence>
<evidence type="ECO:0000256" key="11">
    <source>
        <dbReference type="ARBA" id="ARBA00022840"/>
    </source>
</evidence>
<dbReference type="Gene3D" id="1.20.120.620">
    <property type="entry name" value="Backbone structure of the membrane domain of e. Coli histidine kinase receptor kdpd"/>
    <property type="match status" value="1"/>
</dbReference>
<dbReference type="EC" id="2.7.13.3" evidence="4"/>
<dbReference type="InterPro" id="IPR036097">
    <property type="entry name" value="HisK_dim/P_sf"/>
</dbReference>
<dbReference type="Pfam" id="PF13493">
    <property type="entry name" value="DUF4118"/>
    <property type="match status" value="1"/>
</dbReference>
<dbReference type="PANTHER" id="PTHR43047">
    <property type="entry name" value="TWO-COMPONENT HISTIDINE PROTEIN KINASE"/>
    <property type="match status" value="1"/>
</dbReference>
<dbReference type="SMART" id="SM00448">
    <property type="entry name" value="REC"/>
    <property type="match status" value="1"/>
</dbReference>
<dbReference type="PROSITE" id="PS50112">
    <property type="entry name" value="PAS"/>
    <property type="match status" value="1"/>
</dbReference>
<comment type="caution">
    <text evidence="22">The sequence shown here is derived from an EMBL/GenBank/DDBJ whole genome shotgun (WGS) entry which is preliminary data.</text>
</comment>
<feature type="domain" description="PAC" evidence="21">
    <location>
        <begin position="336"/>
        <end position="388"/>
    </location>
</feature>
<dbReference type="SMART" id="SM00065">
    <property type="entry name" value="GAF"/>
    <property type="match status" value="1"/>
</dbReference>
<dbReference type="InterPro" id="IPR000700">
    <property type="entry name" value="PAS-assoc_C"/>
</dbReference>
<dbReference type="OrthoDB" id="3272385at2"/>
<dbReference type="SMART" id="SM00388">
    <property type="entry name" value="HisKA"/>
    <property type="match status" value="1"/>
</dbReference>
<dbReference type="PROSITE" id="PS50109">
    <property type="entry name" value="HIS_KIN"/>
    <property type="match status" value="1"/>
</dbReference>
<reference evidence="22 23" key="2">
    <citation type="submission" date="2019-01" db="EMBL/GenBank/DDBJ databases">
        <title>Tautonia sociabilis, a novel thermotolerant planctomycete of Isosphaeraceae family, isolated from a 4000 m deep subterranean habitat.</title>
        <authorList>
            <person name="Kovaleva O.L."/>
            <person name="Elcheninov A.G."/>
            <person name="Van Heerden E."/>
            <person name="Toshchakov S.V."/>
            <person name="Novikov A."/>
            <person name="Bonch-Osmolovskaya E.A."/>
            <person name="Kublanov I.V."/>
        </authorList>
    </citation>
    <scope>NUCLEOTIDE SEQUENCE [LARGE SCALE GENOMIC DNA]</scope>
    <source>
        <strain evidence="22 23">GM2012</strain>
    </source>
</reference>
<feature type="modified residue" description="4-aspartylphosphate" evidence="15">
    <location>
        <position position="873"/>
    </location>
</feature>
<name>A0A432MDT2_9BACT</name>
<evidence type="ECO:0000256" key="13">
    <source>
        <dbReference type="ARBA" id="ARBA00023012"/>
    </source>
</evidence>
<evidence type="ECO:0000256" key="10">
    <source>
        <dbReference type="ARBA" id="ARBA00022777"/>
    </source>
</evidence>
<dbReference type="Pfam" id="PF01590">
    <property type="entry name" value="GAF"/>
    <property type="match status" value="1"/>
</dbReference>
<dbReference type="FunFam" id="3.30.565.10:FF:000023">
    <property type="entry name" value="PAS domain-containing sensor histidine kinase"/>
    <property type="match status" value="1"/>
</dbReference>
<dbReference type="Gene3D" id="3.30.450.40">
    <property type="match status" value="1"/>
</dbReference>
<dbReference type="InterPro" id="IPR001789">
    <property type="entry name" value="Sig_transdc_resp-reg_receiver"/>
</dbReference>
<keyword evidence="13" id="KW-0902">Two-component regulatory system</keyword>
<organism evidence="22 23">
    <name type="scientific">Tautonia sociabilis</name>
    <dbReference type="NCBI Taxonomy" id="2080755"/>
    <lineage>
        <taxon>Bacteria</taxon>
        <taxon>Pseudomonadati</taxon>
        <taxon>Planctomycetota</taxon>
        <taxon>Planctomycetia</taxon>
        <taxon>Isosphaerales</taxon>
        <taxon>Isosphaeraceae</taxon>
        <taxon>Tautonia</taxon>
    </lineage>
</organism>
<dbReference type="GO" id="GO:0006355">
    <property type="term" value="P:regulation of DNA-templated transcription"/>
    <property type="evidence" value="ECO:0007669"/>
    <property type="project" value="InterPro"/>
</dbReference>
<dbReference type="SUPFAM" id="SSF52172">
    <property type="entry name" value="CheY-like"/>
    <property type="match status" value="1"/>
</dbReference>
<dbReference type="SUPFAM" id="SSF47384">
    <property type="entry name" value="Homodimeric domain of signal transducing histidine kinase"/>
    <property type="match status" value="1"/>
</dbReference>
<dbReference type="Gene3D" id="2.10.70.100">
    <property type="match status" value="1"/>
</dbReference>
<dbReference type="InterPro" id="IPR025201">
    <property type="entry name" value="KdpD_TM"/>
</dbReference>
<dbReference type="PROSITE" id="PS50113">
    <property type="entry name" value="PAC"/>
    <property type="match status" value="2"/>
</dbReference>
<keyword evidence="23" id="KW-1185">Reference proteome</keyword>
<dbReference type="InterPro" id="IPR013655">
    <property type="entry name" value="PAS_fold_3"/>
</dbReference>
<keyword evidence="7" id="KW-0808">Transferase</keyword>
<dbReference type="InterPro" id="IPR013767">
    <property type="entry name" value="PAS_fold"/>
</dbReference>
<dbReference type="InterPro" id="IPR011006">
    <property type="entry name" value="CheY-like_superfamily"/>
</dbReference>
<gene>
    <name evidence="22" type="ORF">TsocGM_22680</name>
</gene>
<feature type="transmembrane region" description="Helical" evidence="17">
    <location>
        <begin position="44"/>
        <end position="74"/>
    </location>
</feature>
<evidence type="ECO:0000256" key="16">
    <source>
        <dbReference type="SAM" id="MobiDB-lite"/>
    </source>
</evidence>
<sequence>MQPNRRRWLLNQLLALGAVVLATGLRLALEGLLGPRQPYATYYVAVLFAALYLGLGPALTTAVLGLTIGHYLFIFPYKMWFIADPADLVVILTYIFVAGASIILGESSRRLLRRLETEADIRRELERAERRQRERLEATLKSLGEGVIVTGSDGRVAMLNPIAEELTGWTSAEAVGRPLAKVFHTRDRRTTQTEELPVAEILGQGLVHRSAGPALLIRRDGTERPIEASSSAIRDGGSGGLVVVVRDVSERLRIEEAENASRKRLRLALEAGRLGAWDWDLRTGRVAWSESSASLFSVPALAGESTFARFLELVHPEDVSVLDTAIAQSIEHGHPFEAEFRLRRPDGSFFWMASRGAILPDEEGRPVRLLGIGADVTERRRAEQTSRFLAEAGAALASLTDEDEALRRVARLAVPFFADWAAVDLIDPSGTIRRVAMAHDDPAKARLALKWHRRHPPCPDSPRGISAVIRTGQPELVAEIDDQMLEQAVGDPVMRRFLRDLNLRSFICVPLRDRAQRVIGALTFVSAESGRRFGPDDLAVAEDLAHRAAVALENSRLYGELREADQRKTEFLAILAHELRNPLAPIRTALELLRPTKVAPPADGQPIDREAIRAMACRQVTHMARLIDDLMDITRISRGTIELRPEPVELVPLIRRVVSAAGPQVAEAGLELRVGLPEQPLWLHADPARIEQILWNLLTNATKYSDPGGRIELVVAPDDLGVALRVRDTGIGIEPAMLPRIFELFEQAENGASRKRGGLGIGLSLVRTLVELHGGSISARSDGPGRGSEFVVTLPVMEAPPHAASRPKAQKPEATISPSTRRRILLVDDNRDAATSLGTLLGKLGGHQVRLAHDGPEAIRIASEFAPEVVLLDIGLPGMDGFEVARRLRAASSAHQATLIALTGWGQEEDRRRSREAGFDYHLVKPVDTELVEELIGSSPPPRRPGPH</sequence>
<keyword evidence="10" id="KW-0418">Kinase</keyword>
<dbReference type="Pfam" id="PF00072">
    <property type="entry name" value="Response_reg"/>
    <property type="match status" value="1"/>
</dbReference>
<dbReference type="NCBIfam" id="TIGR00229">
    <property type="entry name" value="sensory_box"/>
    <property type="match status" value="2"/>
</dbReference>
<evidence type="ECO:0000256" key="3">
    <source>
        <dbReference type="ARBA" id="ARBA00004236"/>
    </source>
</evidence>
<evidence type="ECO:0000256" key="8">
    <source>
        <dbReference type="ARBA" id="ARBA00022692"/>
    </source>
</evidence>
<dbReference type="InterPro" id="IPR038318">
    <property type="entry name" value="KdpD_sf"/>
</dbReference>
<dbReference type="CDD" id="cd00130">
    <property type="entry name" value="PAS"/>
    <property type="match status" value="2"/>
</dbReference>
<dbReference type="Gene3D" id="3.40.50.2300">
    <property type="match status" value="1"/>
</dbReference>
<proteinExistence type="predicted"/>
<evidence type="ECO:0000256" key="2">
    <source>
        <dbReference type="ARBA" id="ARBA00004141"/>
    </source>
</evidence>
<accession>A0A432MDT2</accession>
<feature type="transmembrane region" description="Helical" evidence="17">
    <location>
        <begin position="86"/>
        <end position="105"/>
    </location>
</feature>
<feature type="region of interest" description="Disordered" evidence="16">
    <location>
        <begin position="801"/>
        <end position="820"/>
    </location>
</feature>
<dbReference type="Pfam" id="PF08447">
    <property type="entry name" value="PAS_3"/>
    <property type="match status" value="1"/>
</dbReference>
<protein>
    <recommendedName>
        <fullName evidence="4">histidine kinase</fullName>
        <ecNumber evidence="4">2.7.13.3</ecNumber>
    </recommendedName>
</protein>
<dbReference type="SUPFAM" id="SSF55785">
    <property type="entry name" value="PYP-like sensor domain (PAS domain)"/>
    <property type="match status" value="2"/>
</dbReference>
<dbReference type="InterPro" id="IPR001610">
    <property type="entry name" value="PAC"/>
</dbReference>
<dbReference type="PRINTS" id="PR00344">
    <property type="entry name" value="BCTRLSENSOR"/>
</dbReference>
<evidence type="ECO:0000259" key="19">
    <source>
        <dbReference type="PROSITE" id="PS50110"/>
    </source>
</evidence>
<dbReference type="InterPro" id="IPR003594">
    <property type="entry name" value="HATPase_dom"/>
</dbReference>
<keyword evidence="11" id="KW-0067">ATP-binding</keyword>
<dbReference type="InterPro" id="IPR000014">
    <property type="entry name" value="PAS"/>
</dbReference>
<dbReference type="Pfam" id="PF00512">
    <property type="entry name" value="HisKA"/>
    <property type="match status" value="1"/>
</dbReference>
<dbReference type="Gene3D" id="3.30.450.20">
    <property type="entry name" value="PAS domain"/>
    <property type="match status" value="2"/>
</dbReference>
<dbReference type="GO" id="GO:0009927">
    <property type="term" value="F:histidine phosphotransfer kinase activity"/>
    <property type="evidence" value="ECO:0007669"/>
    <property type="project" value="TreeGrafter"/>
</dbReference>
<reference evidence="22 23" key="1">
    <citation type="submission" date="2018-12" db="EMBL/GenBank/DDBJ databases">
        <authorList>
            <person name="Toschakov S.V."/>
        </authorList>
    </citation>
    <scope>NUCLEOTIDE SEQUENCE [LARGE SCALE GENOMIC DNA]</scope>
    <source>
        <strain evidence="22 23">GM2012</strain>
    </source>
</reference>
<dbReference type="GO" id="GO:0005524">
    <property type="term" value="F:ATP binding"/>
    <property type="evidence" value="ECO:0007669"/>
    <property type="project" value="UniProtKB-KW"/>
</dbReference>
<dbReference type="InterPro" id="IPR005467">
    <property type="entry name" value="His_kinase_dom"/>
</dbReference>
<dbReference type="InterPro" id="IPR036890">
    <property type="entry name" value="HATPase_C_sf"/>
</dbReference>
<feature type="domain" description="Response regulatory" evidence="19">
    <location>
        <begin position="823"/>
        <end position="940"/>
    </location>
</feature>
<keyword evidence="14 17" id="KW-0472">Membrane</keyword>
<keyword evidence="6 15" id="KW-0597">Phosphoprotein</keyword>
<keyword evidence="5" id="KW-1003">Cell membrane</keyword>
<dbReference type="CDD" id="cd00082">
    <property type="entry name" value="HisKA"/>
    <property type="match status" value="1"/>
</dbReference>
<evidence type="ECO:0000256" key="4">
    <source>
        <dbReference type="ARBA" id="ARBA00012438"/>
    </source>
</evidence>
<evidence type="ECO:0000259" key="21">
    <source>
        <dbReference type="PROSITE" id="PS50113"/>
    </source>
</evidence>
<dbReference type="RefSeq" id="WP_126727743.1">
    <property type="nucleotide sequence ID" value="NZ_RYZH01000064.1"/>
</dbReference>
<dbReference type="InterPro" id="IPR029016">
    <property type="entry name" value="GAF-like_dom_sf"/>
</dbReference>
<dbReference type="EMBL" id="RYZH01000064">
    <property type="protein sequence ID" value="RUL83099.1"/>
    <property type="molecule type" value="Genomic_DNA"/>
</dbReference>
<evidence type="ECO:0000256" key="1">
    <source>
        <dbReference type="ARBA" id="ARBA00000085"/>
    </source>
</evidence>
<dbReference type="SMART" id="SM00387">
    <property type="entry name" value="HATPase_c"/>
    <property type="match status" value="1"/>
</dbReference>
<comment type="catalytic activity">
    <reaction evidence="1">
        <text>ATP + protein L-histidine = ADP + protein N-phospho-L-histidine.</text>
        <dbReference type="EC" id="2.7.13.3"/>
    </reaction>
</comment>
<evidence type="ECO:0000256" key="5">
    <source>
        <dbReference type="ARBA" id="ARBA00022475"/>
    </source>
</evidence>